<feature type="domain" description="SSD" evidence="7">
    <location>
        <begin position="1"/>
        <end position="58"/>
    </location>
</feature>
<organism evidence="8">
    <name type="scientific">Mantoniella antarctica</name>
    <dbReference type="NCBI Taxonomy" id="81844"/>
    <lineage>
        <taxon>Eukaryota</taxon>
        <taxon>Viridiplantae</taxon>
        <taxon>Chlorophyta</taxon>
        <taxon>Mamiellophyceae</taxon>
        <taxon>Mamiellales</taxon>
        <taxon>Mamiellaceae</taxon>
        <taxon>Mantoniella</taxon>
    </lineage>
</organism>
<evidence type="ECO:0000256" key="3">
    <source>
        <dbReference type="ARBA" id="ARBA00022989"/>
    </source>
</evidence>
<keyword evidence="5" id="KW-0325">Glycoprotein</keyword>
<sequence>MKLAGGSITLSSVTNLAAFLLGAITPIPAIRNFSIQVAMTVICNYAVALLVYPSLLYFDIKRHLAGGRDCFVLPIKTQQPAEERSPSSFSSAGGLARVVLSSLPLRMLVLAAYAGFFAFCASGISRVKLGLDLQDVVPDDDYLHAYATRTINNYGTYGVYVVTEGVAFESTMEEQRALEHAFASTVPSVDVLEQSVNYARYYTENTEGMYSSGLVCSSELDLYRDKWKEDLDLCGVNLGGVDPNGYRNCAKTCLAHKIQSYAGAANSNSKRCVFAAMKNSTQYTCKCPYRAIVKPANFTAGFPTFLRSGIRGSVSNALLTLAPGSATTIGSSRSLYYVNDVFDVEAKVAHIKAAREVIAKSALVKDKGANVFAFDYSLYALNEQYVNIEETTMFALGMSLIAAFFCMLVFILHPGTCLIVTALIALVEVELYGLIAWSGLKLNAVVMVNLIMSMGIAVEFLSHIARAFMLARGTRSERAAHAVNTLGSATVNGTLTTFLGILPIAFSYYTYFVNYFFLQYVLILAVCLLQGVVVLPVVLSLVGPDAVDLAGYMEEEEEKRISTGGKSPVAKVVGTAI</sequence>
<dbReference type="Gene3D" id="1.20.1640.10">
    <property type="entry name" value="Multidrug efflux transporter AcrB transmembrane domain"/>
    <property type="match status" value="1"/>
</dbReference>
<feature type="transmembrane region" description="Helical" evidence="6">
    <location>
        <begin position="393"/>
        <end position="412"/>
    </location>
</feature>
<name>A0A7S0X3T2_9CHLO</name>
<protein>
    <recommendedName>
        <fullName evidence="7">SSD domain-containing protein</fullName>
    </recommendedName>
</protein>
<dbReference type="Pfam" id="PF12349">
    <property type="entry name" value="Sterol-sensing"/>
    <property type="match status" value="1"/>
</dbReference>
<feature type="transmembrane region" description="Helical" evidence="6">
    <location>
        <begin position="517"/>
        <end position="543"/>
    </location>
</feature>
<keyword evidence="3 6" id="KW-1133">Transmembrane helix</keyword>
<feature type="transmembrane region" description="Helical" evidence="6">
    <location>
        <begin position="489"/>
        <end position="511"/>
    </location>
</feature>
<evidence type="ECO:0000256" key="1">
    <source>
        <dbReference type="ARBA" id="ARBA00004141"/>
    </source>
</evidence>
<dbReference type="SUPFAM" id="SSF82866">
    <property type="entry name" value="Multidrug efflux transporter AcrB transmembrane domain"/>
    <property type="match status" value="2"/>
</dbReference>
<dbReference type="GO" id="GO:0005886">
    <property type="term" value="C:plasma membrane"/>
    <property type="evidence" value="ECO:0007669"/>
    <property type="project" value="TreeGrafter"/>
</dbReference>
<dbReference type="AlphaFoldDB" id="A0A7S0X3T2"/>
<proteinExistence type="predicted"/>
<feature type="transmembrane region" description="Helical" evidence="6">
    <location>
        <begin position="446"/>
        <end position="468"/>
    </location>
</feature>
<evidence type="ECO:0000259" key="7">
    <source>
        <dbReference type="PROSITE" id="PS50156"/>
    </source>
</evidence>
<dbReference type="InterPro" id="IPR053958">
    <property type="entry name" value="HMGCR/SNAP/NPC1-like_SSD"/>
</dbReference>
<feature type="transmembrane region" description="Helical" evidence="6">
    <location>
        <begin position="38"/>
        <end position="58"/>
    </location>
</feature>
<accession>A0A7S0X3T2</accession>
<evidence type="ECO:0000313" key="8">
    <source>
        <dbReference type="EMBL" id="CAD8701175.1"/>
    </source>
</evidence>
<keyword evidence="2 6" id="KW-0812">Transmembrane</keyword>
<comment type="subcellular location">
    <subcellularLocation>
        <location evidence="1">Membrane</location>
        <topology evidence="1">Multi-pass membrane protein</topology>
    </subcellularLocation>
</comment>
<keyword evidence="4 6" id="KW-0472">Membrane</keyword>
<evidence type="ECO:0000256" key="6">
    <source>
        <dbReference type="SAM" id="Phobius"/>
    </source>
</evidence>
<evidence type="ECO:0000256" key="2">
    <source>
        <dbReference type="ARBA" id="ARBA00022692"/>
    </source>
</evidence>
<feature type="transmembrane region" description="Helical" evidence="6">
    <location>
        <begin position="105"/>
        <end position="124"/>
    </location>
</feature>
<dbReference type="PANTHER" id="PTHR46022:SF1">
    <property type="entry name" value="PROTEIN PATCHED"/>
    <property type="match status" value="1"/>
</dbReference>
<reference evidence="8" key="1">
    <citation type="submission" date="2021-01" db="EMBL/GenBank/DDBJ databases">
        <authorList>
            <person name="Corre E."/>
            <person name="Pelletier E."/>
            <person name="Niang G."/>
            <person name="Scheremetjew M."/>
            <person name="Finn R."/>
            <person name="Kale V."/>
            <person name="Holt S."/>
            <person name="Cochrane G."/>
            <person name="Meng A."/>
            <person name="Brown T."/>
            <person name="Cohen L."/>
        </authorList>
    </citation>
    <scope>NUCLEOTIDE SEQUENCE</scope>
    <source>
        <strain evidence="8">SL-175</strain>
    </source>
</reference>
<dbReference type="InterPro" id="IPR000731">
    <property type="entry name" value="SSD"/>
</dbReference>
<dbReference type="PROSITE" id="PS50156">
    <property type="entry name" value="SSD"/>
    <property type="match status" value="1"/>
</dbReference>
<evidence type="ECO:0000256" key="5">
    <source>
        <dbReference type="ARBA" id="ARBA00023180"/>
    </source>
</evidence>
<dbReference type="EMBL" id="HBFC01006861">
    <property type="protein sequence ID" value="CAD8701175.1"/>
    <property type="molecule type" value="Transcribed_RNA"/>
</dbReference>
<dbReference type="PANTHER" id="PTHR46022">
    <property type="entry name" value="PROTEIN PATCHED"/>
    <property type="match status" value="1"/>
</dbReference>
<feature type="transmembrane region" description="Helical" evidence="6">
    <location>
        <begin position="419"/>
        <end position="440"/>
    </location>
</feature>
<evidence type="ECO:0000256" key="4">
    <source>
        <dbReference type="ARBA" id="ARBA00023136"/>
    </source>
</evidence>
<gene>
    <name evidence="8" type="ORF">MANT1106_LOCUS3857</name>
</gene>